<keyword evidence="5" id="KW-1185">Reference proteome</keyword>
<dbReference type="AlphaFoldDB" id="A0A5C5ZXF7"/>
<dbReference type="PROSITE" id="PS50045">
    <property type="entry name" value="SIGMA54_INTERACT_4"/>
    <property type="match status" value="1"/>
</dbReference>
<dbReference type="SUPFAM" id="SSF46689">
    <property type="entry name" value="Homeodomain-like"/>
    <property type="match status" value="1"/>
</dbReference>
<dbReference type="GO" id="GO:0043565">
    <property type="term" value="F:sequence-specific DNA binding"/>
    <property type="evidence" value="ECO:0007669"/>
    <property type="project" value="InterPro"/>
</dbReference>
<dbReference type="PANTHER" id="PTHR32071:SF57">
    <property type="entry name" value="C4-DICARBOXYLATE TRANSPORT TRANSCRIPTIONAL REGULATORY PROTEIN DCTD"/>
    <property type="match status" value="1"/>
</dbReference>
<dbReference type="InterPro" id="IPR027417">
    <property type="entry name" value="P-loop_NTPase"/>
</dbReference>
<dbReference type="InterPro" id="IPR002197">
    <property type="entry name" value="HTH_Fis"/>
</dbReference>
<dbReference type="Gene3D" id="1.10.8.60">
    <property type="match status" value="1"/>
</dbReference>
<dbReference type="PANTHER" id="PTHR32071">
    <property type="entry name" value="TRANSCRIPTIONAL REGULATORY PROTEIN"/>
    <property type="match status" value="1"/>
</dbReference>
<evidence type="ECO:0000256" key="1">
    <source>
        <dbReference type="ARBA" id="ARBA00022741"/>
    </source>
</evidence>
<dbReference type="Pfam" id="PF14532">
    <property type="entry name" value="Sigma54_activ_2"/>
    <property type="match status" value="1"/>
</dbReference>
<dbReference type="Proteomes" id="UP000316213">
    <property type="component" value="Unassembled WGS sequence"/>
</dbReference>
<feature type="domain" description="Sigma-54 factor interaction" evidence="3">
    <location>
        <begin position="157"/>
        <end position="356"/>
    </location>
</feature>
<dbReference type="GO" id="GO:0005524">
    <property type="term" value="F:ATP binding"/>
    <property type="evidence" value="ECO:0007669"/>
    <property type="project" value="UniProtKB-KW"/>
</dbReference>
<proteinExistence type="predicted"/>
<keyword evidence="1" id="KW-0547">Nucleotide-binding</keyword>
<dbReference type="GO" id="GO:0006355">
    <property type="term" value="P:regulation of DNA-templated transcription"/>
    <property type="evidence" value="ECO:0007669"/>
    <property type="project" value="InterPro"/>
</dbReference>
<name>A0A5C5ZXF7_9BACT</name>
<reference evidence="4 5" key="1">
    <citation type="submission" date="2019-02" db="EMBL/GenBank/DDBJ databases">
        <title>Deep-cultivation of Planctomycetes and their phenomic and genomic characterization uncovers novel biology.</title>
        <authorList>
            <person name="Wiegand S."/>
            <person name="Jogler M."/>
            <person name="Boedeker C."/>
            <person name="Pinto D."/>
            <person name="Vollmers J."/>
            <person name="Rivas-Marin E."/>
            <person name="Kohn T."/>
            <person name="Peeters S.H."/>
            <person name="Heuer A."/>
            <person name="Rast P."/>
            <person name="Oberbeckmann S."/>
            <person name="Bunk B."/>
            <person name="Jeske O."/>
            <person name="Meyerdierks A."/>
            <person name="Storesund J.E."/>
            <person name="Kallscheuer N."/>
            <person name="Luecker S."/>
            <person name="Lage O.M."/>
            <person name="Pohl T."/>
            <person name="Merkel B.J."/>
            <person name="Hornburger P."/>
            <person name="Mueller R.-W."/>
            <person name="Bruemmer F."/>
            <person name="Labrenz M."/>
            <person name="Spormann A.M."/>
            <person name="Op Den Camp H."/>
            <person name="Overmann J."/>
            <person name="Amann R."/>
            <person name="Jetten M.S.M."/>
            <person name="Mascher T."/>
            <person name="Medema M.H."/>
            <person name="Devos D.P."/>
            <person name="Kaster A.-K."/>
            <person name="Ovreas L."/>
            <person name="Rohde M."/>
            <person name="Galperin M.Y."/>
            <person name="Jogler C."/>
        </authorList>
    </citation>
    <scope>NUCLEOTIDE SEQUENCE [LARGE SCALE GENOMIC DNA]</scope>
    <source>
        <strain evidence="4 5">Pla100</strain>
    </source>
</reference>
<dbReference type="InterPro" id="IPR009057">
    <property type="entry name" value="Homeodomain-like_sf"/>
</dbReference>
<dbReference type="OrthoDB" id="231230at2"/>
<dbReference type="EMBL" id="SJPM01000013">
    <property type="protein sequence ID" value="TWT91835.1"/>
    <property type="molecule type" value="Genomic_DNA"/>
</dbReference>
<sequence>MLDAADACVWLIDSDSSVVFVSDPMRAWLEIESDLPAEVVQALLPPSFARGLPAAVHGARSDRGHQTCRLVIPAMAAEDHVPLKTATAHFVVLGGGQSHPDSDCPTLILGCLGEFVSDADIPWEVWFGESGIRDAAEAADAISSMRAERKARCQTLMAGNSSISRRFRNRVDLACRVRSHVGLSGDPGSGMSELASVIHHGDADRANEPFVCLDASLMDAELLEVYASPAIVPLSDSESARSTLCLDRFDEMPRDGQDRLVQFLQTFPERLRLIGMMNADSDEPLADQLRDELHDAMCVLPITVPRLRERQEDLPAMAQSLARSTRLSREAIELVQTYPWPGQWDELVAAMRFAEEVVRGERITREHFPLAIRSFRVSNTSTAQAVRHETSVVITRKEEPLQAFRIESLDAALAAYESELITKAMQAAGGNKADAARRLGISRARLLRKLESE</sequence>
<protein>
    <submittedName>
        <fullName evidence="4">Transcriptional regulatory protein ZraR</fullName>
    </submittedName>
</protein>
<accession>A0A5C5ZXF7</accession>
<evidence type="ECO:0000313" key="4">
    <source>
        <dbReference type="EMBL" id="TWT91835.1"/>
    </source>
</evidence>
<dbReference type="RefSeq" id="WP_146580763.1">
    <property type="nucleotide sequence ID" value="NZ_SJPM01000013.1"/>
</dbReference>
<dbReference type="Gene3D" id="1.10.10.60">
    <property type="entry name" value="Homeodomain-like"/>
    <property type="match status" value="1"/>
</dbReference>
<evidence type="ECO:0000313" key="5">
    <source>
        <dbReference type="Proteomes" id="UP000316213"/>
    </source>
</evidence>
<evidence type="ECO:0000256" key="2">
    <source>
        <dbReference type="ARBA" id="ARBA00022840"/>
    </source>
</evidence>
<dbReference type="Gene3D" id="3.40.50.300">
    <property type="entry name" value="P-loop containing nucleotide triphosphate hydrolases"/>
    <property type="match status" value="1"/>
</dbReference>
<dbReference type="InterPro" id="IPR002078">
    <property type="entry name" value="Sigma_54_int"/>
</dbReference>
<organism evidence="4 5">
    <name type="scientific">Neorhodopirellula pilleata</name>
    <dbReference type="NCBI Taxonomy" id="2714738"/>
    <lineage>
        <taxon>Bacteria</taxon>
        <taxon>Pseudomonadati</taxon>
        <taxon>Planctomycetota</taxon>
        <taxon>Planctomycetia</taxon>
        <taxon>Pirellulales</taxon>
        <taxon>Pirellulaceae</taxon>
        <taxon>Neorhodopirellula</taxon>
    </lineage>
</organism>
<dbReference type="CDD" id="cd00009">
    <property type="entry name" value="AAA"/>
    <property type="match status" value="1"/>
</dbReference>
<evidence type="ECO:0000259" key="3">
    <source>
        <dbReference type="PROSITE" id="PS50045"/>
    </source>
</evidence>
<keyword evidence="2" id="KW-0067">ATP-binding</keyword>
<comment type="caution">
    <text evidence="4">The sequence shown here is derived from an EMBL/GenBank/DDBJ whole genome shotgun (WGS) entry which is preliminary data.</text>
</comment>
<dbReference type="Pfam" id="PF02954">
    <property type="entry name" value="HTH_8"/>
    <property type="match status" value="1"/>
</dbReference>
<dbReference type="SUPFAM" id="SSF52540">
    <property type="entry name" value="P-loop containing nucleoside triphosphate hydrolases"/>
    <property type="match status" value="1"/>
</dbReference>
<dbReference type="PRINTS" id="PR01590">
    <property type="entry name" value="HTHFIS"/>
</dbReference>
<gene>
    <name evidence="4" type="primary">zraR_7</name>
    <name evidence="4" type="ORF">Pla100_48730</name>
</gene>